<dbReference type="Pfam" id="PF00498">
    <property type="entry name" value="FHA"/>
    <property type="match status" value="1"/>
</dbReference>
<dbReference type="SUPFAM" id="SSF56112">
    <property type="entry name" value="Protein kinase-like (PK-like)"/>
    <property type="match status" value="1"/>
</dbReference>
<dbReference type="InterPro" id="IPR000253">
    <property type="entry name" value="FHA_dom"/>
</dbReference>
<evidence type="ECO:0000313" key="3">
    <source>
        <dbReference type="Proteomes" id="UP001516400"/>
    </source>
</evidence>
<accession>A0ABD2N5M1</accession>
<name>A0ABD2N5M1_9CUCU</name>
<feature type="domain" description="FHA" evidence="1">
    <location>
        <begin position="53"/>
        <end position="111"/>
    </location>
</feature>
<comment type="caution">
    <text evidence="2">The sequence shown here is derived from an EMBL/GenBank/DDBJ whole genome shotgun (WGS) entry which is preliminary data.</text>
</comment>
<dbReference type="AlphaFoldDB" id="A0ABD2N5M1"/>
<dbReference type="InterPro" id="IPR008984">
    <property type="entry name" value="SMAD_FHA_dom_sf"/>
</dbReference>
<dbReference type="Proteomes" id="UP001516400">
    <property type="component" value="Unassembled WGS sequence"/>
</dbReference>
<evidence type="ECO:0000259" key="1">
    <source>
        <dbReference type="PROSITE" id="PS50006"/>
    </source>
</evidence>
<dbReference type="PROSITE" id="PS50006">
    <property type="entry name" value="FHA_DOMAIN"/>
    <property type="match status" value="1"/>
</dbReference>
<proteinExistence type="predicted"/>
<dbReference type="InterPro" id="IPR011009">
    <property type="entry name" value="Kinase-like_dom_sf"/>
</dbReference>
<sequence length="194" mass="21924">MGNAKASDRLPATLTPLPLSLPVEEQNEIKLPWGRLYSCVENFKSIDLVEETITLGRAEHCTIVVRSDNFPENTVLIISKLHFSINRDEITDLVYLKDESKNGTFVNGILVGKGNKNILQNDDIVSVGFKGSQKLFVFKLLQSDELNSYLPPELRKKYKLSRFLGKGACGEVHLLFEKRSIKAFAVKKIKRNLF</sequence>
<dbReference type="Gene3D" id="3.30.200.20">
    <property type="entry name" value="Phosphorylase Kinase, domain 1"/>
    <property type="match status" value="1"/>
</dbReference>
<dbReference type="SMART" id="SM00240">
    <property type="entry name" value="FHA"/>
    <property type="match status" value="1"/>
</dbReference>
<dbReference type="Gene3D" id="2.60.200.20">
    <property type="match status" value="1"/>
</dbReference>
<dbReference type="SUPFAM" id="SSF49879">
    <property type="entry name" value="SMAD/FHA domain"/>
    <property type="match status" value="1"/>
</dbReference>
<dbReference type="EMBL" id="JABFTP020000062">
    <property type="protein sequence ID" value="KAL3273732.1"/>
    <property type="molecule type" value="Genomic_DNA"/>
</dbReference>
<gene>
    <name evidence="2" type="ORF">HHI36_015161</name>
</gene>
<keyword evidence="3" id="KW-1185">Reference proteome</keyword>
<protein>
    <recommendedName>
        <fullName evidence="1">FHA domain-containing protein</fullName>
    </recommendedName>
</protein>
<reference evidence="2 3" key="1">
    <citation type="journal article" date="2021" name="BMC Biol.">
        <title>Horizontally acquired antibacterial genes associated with adaptive radiation of ladybird beetles.</title>
        <authorList>
            <person name="Li H.S."/>
            <person name="Tang X.F."/>
            <person name="Huang Y.H."/>
            <person name="Xu Z.Y."/>
            <person name="Chen M.L."/>
            <person name="Du X.Y."/>
            <person name="Qiu B.Y."/>
            <person name="Chen P.T."/>
            <person name="Zhang W."/>
            <person name="Slipinski A."/>
            <person name="Escalona H.E."/>
            <person name="Waterhouse R.M."/>
            <person name="Zwick A."/>
            <person name="Pang H."/>
        </authorList>
    </citation>
    <scope>NUCLEOTIDE SEQUENCE [LARGE SCALE GENOMIC DNA]</scope>
    <source>
        <strain evidence="2">SYSU2018</strain>
    </source>
</reference>
<organism evidence="2 3">
    <name type="scientific">Cryptolaemus montrouzieri</name>
    <dbReference type="NCBI Taxonomy" id="559131"/>
    <lineage>
        <taxon>Eukaryota</taxon>
        <taxon>Metazoa</taxon>
        <taxon>Ecdysozoa</taxon>
        <taxon>Arthropoda</taxon>
        <taxon>Hexapoda</taxon>
        <taxon>Insecta</taxon>
        <taxon>Pterygota</taxon>
        <taxon>Neoptera</taxon>
        <taxon>Endopterygota</taxon>
        <taxon>Coleoptera</taxon>
        <taxon>Polyphaga</taxon>
        <taxon>Cucujiformia</taxon>
        <taxon>Coccinelloidea</taxon>
        <taxon>Coccinellidae</taxon>
        <taxon>Scymninae</taxon>
        <taxon>Scymnini</taxon>
        <taxon>Cryptolaemus</taxon>
    </lineage>
</organism>
<evidence type="ECO:0000313" key="2">
    <source>
        <dbReference type="EMBL" id="KAL3273732.1"/>
    </source>
</evidence>